<protein>
    <submittedName>
        <fullName evidence="1">Uncharacterized protein</fullName>
    </submittedName>
</protein>
<gene>
    <name evidence="1" type="ORF">ABJI51_21700</name>
</gene>
<dbReference type="EMBL" id="JBDZYD010000008">
    <property type="protein sequence ID" value="MEQ0561705.1"/>
    <property type="molecule type" value="Genomic_DNA"/>
</dbReference>
<reference evidence="1 2" key="1">
    <citation type="submission" date="2024-05" db="EMBL/GenBank/DDBJ databases">
        <authorList>
            <person name="Zhao H."/>
            <person name="Xu Y."/>
            <person name="Lin S."/>
            <person name="Spain J.C."/>
            <person name="Zhou N.-Y."/>
        </authorList>
    </citation>
    <scope>NUCLEOTIDE SEQUENCE [LARGE SCALE GENOMIC DNA]</scope>
    <source>
        <strain evidence="1 2">NEAU-NG30</strain>
    </source>
</reference>
<evidence type="ECO:0000313" key="1">
    <source>
        <dbReference type="EMBL" id="MEQ0561705.1"/>
    </source>
</evidence>
<sequence>MALKDLLAAGTGRLADRITTAGEEAGDRADDVAWRVAKLSDRAAERVGDYAAETSRRVANRLVRLGERVTGRR</sequence>
<organism evidence="1 2">
    <name type="scientific">Amycolatopsis melonis</name>
    <dbReference type="NCBI Taxonomy" id="3156488"/>
    <lineage>
        <taxon>Bacteria</taxon>
        <taxon>Bacillati</taxon>
        <taxon>Actinomycetota</taxon>
        <taxon>Actinomycetes</taxon>
        <taxon>Pseudonocardiales</taxon>
        <taxon>Pseudonocardiaceae</taxon>
        <taxon>Amycolatopsis</taxon>
    </lineage>
</organism>
<accession>A0ABV0LHD6</accession>
<dbReference type="RefSeq" id="WP_348953058.1">
    <property type="nucleotide sequence ID" value="NZ_JBDZYD010000008.1"/>
</dbReference>
<dbReference type="Proteomes" id="UP001440984">
    <property type="component" value="Unassembled WGS sequence"/>
</dbReference>
<proteinExistence type="predicted"/>
<keyword evidence="2" id="KW-1185">Reference proteome</keyword>
<name>A0ABV0LHD6_9PSEU</name>
<comment type="caution">
    <text evidence="1">The sequence shown here is derived from an EMBL/GenBank/DDBJ whole genome shotgun (WGS) entry which is preliminary data.</text>
</comment>
<evidence type="ECO:0000313" key="2">
    <source>
        <dbReference type="Proteomes" id="UP001440984"/>
    </source>
</evidence>